<accession>A0A9X2B9K9</accession>
<name>A0A9X2B9K9_9SPHI</name>
<feature type="transmembrane region" description="Helical" evidence="1">
    <location>
        <begin position="307"/>
        <end position="325"/>
    </location>
</feature>
<feature type="transmembrane region" description="Helical" evidence="1">
    <location>
        <begin position="178"/>
        <end position="199"/>
    </location>
</feature>
<dbReference type="RefSeq" id="WP_245130586.1">
    <property type="nucleotide sequence ID" value="NZ_JALJEJ010000006.1"/>
</dbReference>
<dbReference type="AlphaFoldDB" id="A0A9X2B9K9"/>
<proteinExistence type="predicted"/>
<feature type="transmembrane region" description="Helical" evidence="1">
    <location>
        <begin position="258"/>
        <end position="276"/>
    </location>
</feature>
<protein>
    <submittedName>
        <fullName evidence="2">DUF6427 family protein</fullName>
    </submittedName>
</protein>
<dbReference type="EMBL" id="JALJEJ010000006">
    <property type="protein sequence ID" value="MCJ8210734.1"/>
    <property type="molecule type" value="Genomic_DNA"/>
</dbReference>
<feature type="transmembrane region" description="Helical" evidence="1">
    <location>
        <begin position="95"/>
        <end position="125"/>
    </location>
</feature>
<keyword evidence="1" id="KW-0472">Membrane</keyword>
<gene>
    <name evidence="2" type="ORF">MUY27_13535</name>
</gene>
<sequence length="328" mass="38441">MISIFRTYKPTNFFWLTLVLLVMRLGYIIKAPDQVHFIFVESYIRSLIPVNYEDALSSTANIFIAALLVFIQALLVNYIINFYNLLGKPSFLPGLMYIVAASLFTPFLVLSPPLFCNFIIIWMLYKIFGLYKSAESKTIAYDLGMMVAVGSLIYLPFIYTILVVWIALVIFKPFDLRDLLASIFGYITIYFFIAVYFYLNDKLNKFLDIWTPLGSRFPSSIHFSQYSYLVLVPVVLIFILCLFKLQQSFYKSYVHIRKSYQVLVLLFLVAGLAFYVKVDFRLNHFLLCAVPASVFFAYYFMYASRRWFYETLFLIFVASIIYFQFNTF</sequence>
<evidence type="ECO:0000256" key="1">
    <source>
        <dbReference type="SAM" id="Phobius"/>
    </source>
</evidence>
<feature type="transmembrane region" description="Helical" evidence="1">
    <location>
        <begin position="145"/>
        <end position="171"/>
    </location>
</feature>
<keyword evidence="1" id="KW-1133">Transmembrane helix</keyword>
<keyword evidence="3" id="KW-1185">Reference proteome</keyword>
<keyword evidence="1" id="KW-0812">Transmembrane</keyword>
<dbReference type="Proteomes" id="UP001139450">
    <property type="component" value="Unassembled WGS sequence"/>
</dbReference>
<evidence type="ECO:0000313" key="2">
    <source>
        <dbReference type="EMBL" id="MCJ8210734.1"/>
    </source>
</evidence>
<dbReference type="InterPro" id="IPR045625">
    <property type="entry name" value="DUF6427"/>
</dbReference>
<feature type="transmembrane region" description="Helical" evidence="1">
    <location>
        <begin position="282"/>
        <end position="300"/>
    </location>
</feature>
<reference evidence="2" key="1">
    <citation type="submission" date="2022-04" db="EMBL/GenBank/DDBJ databases">
        <title>Mucilaginibacter sp. RS28 isolated from freshwater.</title>
        <authorList>
            <person name="Ko S.-R."/>
        </authorList>
    </citation>
    <scope>NUCLEOTIDE SEQUENCE</scope>
    <source>
        <strain evidence="2">RS28</strain>
    </source>
</reference>
<feature type="transmembrane region" description="Helical" evidence="1">
    <location>
        <begin position="12"/>
        <end position="29"/>
    </location>
</feature>
<comment type="caution">
    <text evidence="2">The sequence shown here is derived from an EMBL/GenBank/DDBJ whole genome shotgun (WGS) entry which is preliminary data.</text>
</comment>
<dbReference type="Pfam" id="PF19992">
    <property type="entry name" value="DUF6427"/>
    <property type="match status" value="1"/>
</dbReference>
<feature type="transmembrane region" description="Helical" evidence="1">
    <location>
        <begin position="226"/>
        <end position="246"/>
    </location>
</feature>
<feature type="transmembrane region" description="Helical" evidence="1">
    <location>
        <begin position="62"/>
        <end position="83"/>
    </location>
</feature>
<organism evidence="2 3">
    <name type="scientific">Mucilaginibacter straminoryzae</name>
    <dbReference type="NCBI Taxonomy" id="2932774"/>
    <lineage>
        <taxon>Bacteria</taxon>
        <taxon>Pseudomonadati</taxon>
        <taxon>Bacteroidota</taxon>
        <taxon>Sphingobacteriia</taxon>
        <taxon>Sphingobacteriales</taxon>
        <taxon>Sphingobacteriaceae</taxon>
        <taxon>Mucilaginibacter</taxon>
    </lineage>
</organism>
<evidence type="ECO:0000313" key="3">
    <source>
        <dbReference type="Proteomes" id="UP001139450"/>
    </source>
</evidence>